<dbReference type="EMBL" id="ML977137">
    <property type="protein sequence ID" value="KAF1992239.1"/>
    <property type="molecule type" value="Genomic_DNA"/>
</dbReference>
<organism evidence="1 2">
    <name type="scientific">Aulographum hederae CBS 113979</name>
    <dbReference type="NCBI Taxonomy" id="1176131"/>
    <lineage>
        <taxon>Eukaryota</taxon>
        <taxon>Fungi</taxon>
        <taxon>Dikarya</taxon>
        <taxon>Ascomycota</taxon>
        <taxon>Pezizomycotina</taxon>
        <taxon>Dothideomycetes</taxon>
        <taxon>Pleosporomycetidae</taxon>
        <taxon>Aulographales</taxon>
        <taxon>Aulographaceae</taxon>
    </lineage>
</organism>
<dbReference type="OrthoDB" id="3795769at2759"/>
<evidence type="ECO:0000313" key="2">
    <source>
        <dbReference type="Proteomes" id="UP000800041"/>
    </source>
</evidence>
<evidence type="ECO:0000313" key="1">
    <source>
        <dbReference type="EMBL" id="KAF1992239.1"/>
    </source>
</evidence>
<sequence length="282" mass="32754">MLRWHIRPAEMNNSHSKKSACKVGNNTPLDVLSRSLRLVSHNLTTMLVSVNHLSPELFWPQQSQPLSPNENDKLNWPNLEIFEVRTSIETASGSYALLGPDENLPHQSFPGRDEAEEDLSYVLEDEDYWRLIGENPKHYFRTRPEHEYFNLLAVAIAKAASQMPKLKLLTFKMSADERKDYEFRYLTTTISSRSFPSRFPYASHPDDDGDDYGFPRTEWMFGCGQAQLMGWKQPLEATKLWKEKCGDVVDNHIVTWEFSGRMNLSSYLPEQGHWRRTRDPDL</sequence>
<dbReference type="Proteomes" id="UP000800041">
    <property type="component" value="Unassembled WGS sequence"/>
</dbReference>
<reference evidence="1" key="1">
    <citation type="journal article" date="2020" name="Stud. Mycol.">
        <title>101 Dothideomycetes genomes: a test case for predicting lifestyles and emergence of pathogens.</title>
        <authorList>
            <person name="Haridas S."/>
            <person name="Albert R."/>
            <person name="Binder M."/>
            <person name="Bloem J."/>
            <person name="Labutti K."/>
            <person name="Salamov A."/>
            <person name="Andreopoulos B."/>
            <person name="Baker S."/>
            <person name="Barry K."/>
            <person name="Bills G."/>
            <person name="Bluhm B."/>
            <person name="Cannon C."/>
            <person name="Castanera R."/>
            <person name="Culley D."/>
            <person name="Daum C."/>
            <person name="Ezra D."/>
            <person name="Gonzalez J."/>
            <person name="Henrissat B."/>
            <person name="Kuo A."/>
            <person name="Liang C."/>
            <person name="Lipzen A."/>
            <person name="Lutzoni F."/>
            <person name="Magnuson J."/>
            <person name="Mondo S."/>
            <person name="Nolan M."/>
            <person name="Ohm R."/>
            <person name="Pangilinan J."/>
            <person name="Park H.-J."/>
            <person name="Ramirez L."/>
            <person name="Alfaro M."/>
            <person name="Sun H."/>
            <person name="Tritt A."/>
            <person name="Yoshinaga Y."/>
            <person name="Zwiers L.-H."/>
            <person name="Turgeon B."/>
            <person name="Goodwin S."/>
            <person name="Spatafora J."/>
            <person name="Crous P."/>
            <person name="Grigoriev I."/>
        </authorList>
    </citation>
    <scope>NUCLEOTIDE SEQUENCE</scope>
    <source>
        <strain evidence="1">CBS 113979</strain>
    </source>
</reference>
<accession>A0A6G1HGT4</accession>
<gene>
    <name evidence="1" type="ORF">K402DRAFT_1634</name>
</gene>
<proteinExistence type="predicted"/>
<name>A0A6G1HGT4_9PEZI</name>
<keyword evidence="2" id="KW-1185">Reference proteome</keyword>
<dbReference type="AlphaFoldDB" id="A0A6G1HGT4"/>
<protein>
    <submittedName>
        <fullName evidence="1">Uncharacterized protein</fullName>
    </submittedName>
</protein>